<evidence type="ECO:0008006" key="3">
    <source>
        <dbReference type="Google" id="ProtNLM"/>
    </source>
</evidence>
<proteinExistence type="predicted"/>
<sequence length="234" mass="24720">MKFSTAAAVAAIGMATITVSSAFVTSPAFVTSSLPSVAGTTALFGSSRPDSSDAVKAAMEASEKFGSQSKEARLAWEAVEEVDASDNSAAVKGGINEAECLVDDPDKACEEYFEKLAELSELISEQLPKIDKVKTLAAEVKKVNLSKPESKKGGDSPAMRKALAEAKEATEEFGISSPQAKLAWESLEEIASSDLSEATKGTLDEECLVETIEACEAIEELQQVLDSEQQKVQS</sequence>
<dbReference type="AlphaFoldDB" id="A0A7S4I4P3"/>
<gene>
    <name evidence="2" type="ORF">OAUR00152_LOCUS7237</name>
</gene>
<dbReference type="EMBL" id="HBKQ01010776">
    <property type="protein sequence ID" value="CAE2218064.1"/>
    <property type="molecule type" value="Transcribed_RNA"/>
</dbReference>
<feature type="region of interest" description="Disordered" evidence="1">
    <location>
        <begin position="146"/>
        <end position="171"/>
    </location>
</feature>
<protein>
    <recommendedName>
        <fullName evidence="3">CP12 domain-containing protein</fullName>
    </recommendedName>
</protein>
<evidence type="ECO:0000313" key="2">
    <source>
        <dbReference type="EMBL" id="CAE2218064.1"/>
    </source>
</evidence>
<accession>A0A7S4I4P3</accession>
<reference evidence="2" key="1">
    <citation type="submission" date="2021-01" db="EMBL/GenBank/DDBJ databases">
        <authorList>
            <person name="Corre E."/>
            <person name="Pelletier E."/>
            <person name="Niang G."/>
            <person name="Scheremetjew M."/>
            <person name="Finn R."/>
            <person name="Kale V."/>
            <person name="Holt S."/>
            <person name="Cochrane G."/>
            <person name="Meng A."/>
            <person name="Brown T."/>
            <person name="Cohen L."/>
        </authorList>
    </citation>
    <scope>NUCLEOTIDE SEQUENCE</scope>
    <source>
        <strain evidence="2">Isolate 1302-5</strain>
    </source>
</reference>
<organism evidence="2">
    <name type="scientific">Odontella aurita</name>
    <dbReference type="NCBI Taxonomy" id="265563"/>
    <lineage>
        <taxon>Eukaryota</taxon>
        <taxon>Sar</taxon>
        <taxon>Stramenopiles</taxon>
        <taxon>Ochrophyta</taxon>
        <taxon>Bacillariophyta</taxon>
        <taxon>Mediophyceae</taxon>
        <taxon>Biddulphiophycidae</taxon>
        <taxon>Eupodiscales</taxon>
        <taxon>Odontellaceae</taxon>
        <taxon>Odontella</taxon>
    </lineage>
</organism>
<name>A0A7S4I4P3_9STRA</name>
<evidence type="ECO:0000256" key="1">
    <source>
        <dbReference type="SAM" id="MobiDB-lite"/>
    </source>
</evidence>